<dbReference type="InterPro" id="IPR008248">
    <property type="entry name" value="CheB-like"/>
</dbReference>
<reference evidence="9" key="1">
    <citation type="submission" date="2017-04" db="EMBL/GenBank/DDBJ databases">
        <authorList>
            <person name="Varghese N."/>
            <person name="Submissions S."/>
        </authorList>
    </citation>
    <scope>NUCLEOTIDE SEQUENCE [LARGE SCALE GENOMIC DNA]</scope>
    <source>
        <strain evidence="9">RKEM611</strain>
    </source>
</reference>
<dbReference type="InterPro" id="IPR011006">
    <property type="entry name" value="CheY-like_superfamily"/>
</dbReference>
<dbReference type="AlphaFoldDB" id="A0A1Y6C0K4"/>
<feature type="active site" evidence="4">
    <location>
        <position position="216"/>
    </location>
</feature>
<accession>A0A1Y6C0K4</accession>
<dbReference type="PIRSF" id="PIRSF000876">
    <property type="entry name" value="RR_chemtxs_CheB"/>
    <property type="match status" value="1"/>
</dbReference>
<feature type="active site" evidence="4">
    <location>
        <position position="189"/>
    </location>
</feature>
<dbReference type="SUPFAM" id="SSF52738">
    <property type="entry name" value="Methylesterase CheB, C-terminal domain"/>
    <property type="match status" value="1"/>
</dbReference>
<dbReference type="PANTHER" id="PTHR42872:SF3">
    <property type="entry name" value="PROTEIN-GLUTAMATE METHYLESTERASE_PROTEIN-GLUTAMINE GLUTAMINASE 1"/>
    <property type="match status" value="1"/>
</dbReference>
<protein>
    <recommendedName>
        <fullName evidence="2">protein-glutamate methylesterase</fullName>
        <ecNumber evidence="2">3.1.1.61</ecNumber>
    </recommendedName>
</protein>
<sequence>MKALVVDDSVVFRSQIKSALTSCEHFKDIDVAANGRIAINKLAKGAYDLIILDLEMPELNGIETLQEMKRLGLRSKVIVFSSLTARGADATLEALEHGACDFVTKPQNVQNFELALQHVKDQLIPKALQFTGRSTNTSTGAGVGVSTGKIAVGDTTIAPRKKIIDAPPPKWKKYTLANFIPKVCVIGSSTGGPVALKELFSTIRGPLKTPVLIAQHMPPVFTRTLAKSIEDQTGIPAKEAKHFEPIENIIYVAPGDFHLSLKISNDRIYTALDKRDKRNSVRPAVDYLFESAAEVYGKGVLGMILTGMGGDGADGCCEIKNHNGCVVIQDEKSSVVWGMPGSVYRVGAYDAVQSIEECCHSIARLIGRSQ</sequence>
<dbReference type="EC" id="3.1.1.61" evidence="2"/>
<evidence type="ECO:0000256" key="2">
    <source>
        <dbReference type="ARBA" id="ARBA00039140"/>
    </source>
</evidence>
<feature type="modified residue" description="4-aspartylphosphate" evidence="5">
    <location>
        <position position="53"/>
    </location>
</feature>
<dbReference type="NCBIfam" id="NF001965">
    <property type="entry name" value="PRK00742.1"/>
    <property type="match status" value="1"/>
</dbReference>
<evidence type="ECO:0000256" key="3">
    <source>
        <dbReference type="ARBA" id="ARBA00048267"/>
    </source>
</evidence>
<dbReference type="GO" id="GO:0000156">
    <property type="term" value="F:phosphorelay response regulator activity"/>
    <property type="evidence" value="ECO:0007669"/>
    <property type="project" value="InterPro"/>
</dbReference>
<dbReference type="PROSITE" id="PS50110">
    <property type="entry name" value="RESPONSE_REGULATORY"/>
    <property type="match status" value="1"/>
</dbReference>
<evidence type="ECO:0000256" key="1">
    <source>
        <dbReference type="ARBA" id="ARBA00022801"/>
    </source>
</evidence>
<dbReference type="Pfam" id="PF00072">
    <property type="entry name" value="Response_reg"/>
    <property type="match status" value="1"/>
</dbReference>
<keyword evidence="1 4" id="KW-0378">Hydrolase</keyword>
<feature type="active site" evidence="4">
    <location>
        <position position="311"/>
    </location>
</feature>
<dbReference type="GO" id="GO:0008984">
    <property type="term" value="F:protein-glutamate methylesterase activity"/>
    <property type="evidence" value="ECO:0007669"/>
    <property type="project" value="UniProtKB-EC"/>
</dbReference>
<organism evidence="8 9">
    <name type="scientific">Pseudobacteriovorax antillogorgiicola</name>
    <dbReference type="NCBI Taxonomy" id="1513793"/>
    <lineage>
        <taxon>Bacteria</taxon>
        <taxon>Pseudomonadati</taxon>
        <taxon>Bdellovibrionota</taxon>
        <taxon>Oligoflexia</taxon>
        <taxon>Oligoflexales</taxon>
        <taxon>Pseudobacteriovoracaceae</taxon>
        <taxon>Pseudobacteriovorax</taxon>
    </lineage>
</organism>
<dbReference type="PROSITE" id="PS50122">
    <property type="entry name" value="CHEB"/>
    <property type="match status" value="1"/>
</dbReference>
<feature type="domain" description="Response regulatory" evidence="6">
    <location>
        <begin position="2"/>
        <end position="120"/>
    </location>
</feature>
<feature type="domain" description="CheB-type methylesterase" evidence="7">
    <location>
        <begin position="182"/>
        <end position="369"/>
    </location>
</feature>
<dbReference type="EMBL" id="FWZT01000009">
    <property type="protein sequence ID" value="SMF29388.1"/>
    <property type="molecule type" value="Genomic_DNA"/>
</dbReference>
<dbReference type="InterPro" id="IPR000673">
    <property type="entry name" value="Sig_transdc_resp-reg_Me-estase"/>
</dbReference>
<keyword evidence="4" id="KW-0145">Chemotaxis</keyword>
<dbReference type="InterPro" id="IPR001789">
    <property type="entry name" value="Sig_transdc_resp-reg_receiver"/>
</dbReference>
<name>A0A1Y6C0K4_9BACT</name>
<comment type="catalytic activity">
    <reaction evidence="3">
        <text>[protein]-L-glutamate 5-O-methyl ester + H2O = L-glutamyl-[protein] + methanol + H(+)</text>
        <dbReference type="Rhea" id="RHEA:23236"/>
        <dbReference type="Rhea" id="RHEA-COMP:10208"/>
        <dbReference type="Rhea" id="RHEA-COMP:10311"/>
        <dbReference type="ChEBI" id="CHEBI:15377"/>
        <dbReference type="ChEBI" id="CHEBI:15378"/>
        <dbReference type="ChEBI" id="CHEBI:17790"/>
        <dbReference type="ChEBI" id="CHEBI:29973"/>
        <dbReference type="ChEBI" id="CHEBI:82795"/>
        <dbReference type="EC" id="3.1.1.61"/>
    </reaction>
</comment>
<proteinExistence type="predicted"/>
<evidence type="ECO:0000313" key="9">
    <source>
        <dbReference type="Proteomes" id="UP000192907"/>
    </source>
</evidence>
<keyword evidence="9" id="KW-1185">Reference proteome</keyword>
<dbReference type="Gene3D" id="3.40.50.2300">
    <property type="match status" value="1"/>
</dbReference>
<gene>
    <name evidence="8" type="ORF">SAMN06296036_10999</name>
</gene>
<dbReference type="CDD" id="cd16432">
    <property type="entry name" value="CheB_Rec"/>
    <property type="match status" value="1"/>
</dbReference>
<evidence type="ECO:0000259" key="7">
    <source>
        <dbReference type="PROSITE" id="PS50122"/>
    </source>
</evidence>
<dbReference type="CDD" id="cd17541">
    <property type="entry name" value="REC_CheB-like"/>
    <property type="match status" value="1"/>
</dbReference>
<evidence type="ECO:0000259" key="6">
    <source>
        <dbReference type="PROSITE" id="PS50110"/>
    </source>
</evidence>
<dbReference type="STRING" id="1513793.SAMN06296036_10999"/>
<dbReference type="Gene3D" id="3.40.50.180">
    <property type="entry name" value="Methylesterase CheB, C-terminal domain"/>
    <property type="match status" value="1"/>
</dbReference>
<dbReference type="RefSeq" id="WP_132319338.1">
    <property type="nucleotide sequence ID" value="NZ_FWZT01000009.1"/>
</dbReference>
<dbReference type="GO" id="GO:0006935">
    <property type="term" value="P:chemotaxis"/>
    <property type="evidence" value="ECO:0007669"/>
    <property type="project" value="UniProtKB-UniRule"/>
</dbReference>
<dbReference type="Pfam" id="PF01339">
    <property type="entry name" value="CheB_methylest"/>
    <property type="match status" value="1"/>
</dbReference>
<evidence type="ECO:0000313" key="8">
    <source>
        <dbReference type="EMBL" id="SMF29388.1"/>
    </source>
</evidence>
<dbReference type="InterPro" id="IPR035909">
    <property type="entry name" value="CheB_C"/>
</dbReference>
<keyword evidence="5" id="KW-0597">Phosphoprotein</keyword>
<dbReference type="OrthoDB" id="5291131at2"/>
<evidence type="ECO:0000256" key="4">
    <source>
        <dbReference type="PROSITE-ProRule" id="PRU00050"/>
    </source>
</evidence>
<evidence type="ECO:0000256" key="5">
    <source>
        <dbReference type="PROSITE-ProRule" id="PRU00169"/>
    </source>
</evidence>
<dbReference type="GO" id="GO:0005737">
    <property type="term" value="C:cytoplasm"/>
    <property type="evidence" value="ECO:0007669"/>
    <property type="project" value="InterPro"/>
</dbReference>
<dbReference type="SUPFAM" id="SSF52172">
    <property type="entry name" value="CheY-like"/>
    <property type="match status" value="1"/>
</dbReference>
<dbReference type="Proteomes" id="UP000192907">
    <property type="component" value="Unassembled WGS sequence"/>
</dbReference>
<dbReference type="SMART" id="SM00448">
    <property type="entry name" value="REC"/>
    <property type="match status" value="1"/>
</dbReference>
<dbReference type="PANTHER" id="PTHR42872">
    <property type="entry name" value="PROTEIN-GLUTAMATE METHYLESTERASE/PROTEIN-GLUTAMINE GLUTAMINASE"/>
    <property type="match status" value="1"/>
</dbReference>